<accession>A0A8H4M075</accession>
<evidence type="ECO:0000256" key="1">
    <source>
        <dbReference type="SAM" id="MobiDB-lite"/>
    </source>
</evidence>
<proteinExistence type="predicted"/>
<name>A0A8H4M075_9HYPO</name>
<evidence type="ECO:0000313" key="3">
    <source>
        <dbReference type="Proteomes" id="UP000557566"/>
    </source>
</evidence>
<dbReference type="EMBL" id="JAAVMX010000005">
    <property type="protein sequence ID" value="KAF4507741.1"/>
    <property type="molecule type" value="Genomic_DNA"/>
</dbReference>
<feature type="region of interest" description="Disordered" evidence="1">
    <location>
        <begin position="1"/>
        <end position="23"/>
    </location>
</feature>
<reference evidence="2 3" key="1">
    <citation type="journal article" date="2020" name="Genome Biol. Evol.">
        <title>A new high-quality draft genome assembly of the Chinese cordyceps Ophiocordyceps sinensis.</title>
        <authorList>
            <person name="Shu R."/>
            <person name="Zhang J."/>
            <person name="Meng Q."/>
            <person name="Zhang H."/>
            <person name="Zhou G."/>
            <person name="Li M."/>
            <person name="Wu P."/>
            <person name="Zhao Y."/>
            <person name="Chen C."/>
            <person name="Qin Q."/>
        </authorList>
    </citation>
    <scope>NUCLEOTIDE SEQUENCE [LARGE SCALE GENOMIC DNA]</scope>
    <source>
        <strain evidence="2 3">IOZ07</strain>
    </source>
</reference>
<feature type="compositionally biased region" description="Polar residues" evidence="1">
    <location>
        <begin position="1"/>
        <end position="20"/>
    </location>
</feature>
<protein>
    <submittedName>
        <fullName evidence="2">Uncharacterized protein</fullName>
    </submittedName>
</protein>
<dbReference type="Proteomes" id="UP000557566">
    <property type="component" value="Unassembled WGS sequence"/>
</dbReference>
<dbReference type="OrthoDB" id="4960792at2759"/>
<sequence length="217" mass="23848">MSSKVLSRASETLLSYSPPATSGPGFRVISVASYSSSSSSDSNAESVEIPENLNSLQFLQFAGFSEDAASVIWRSWSSAGVERHWVVDEAKHYVREMGKVRDACSASDDWNGAFRAMGMSQEFCDRVMNPAFDLVRLTECACYWALDTIDEAFHYLSVLDQRIQQTQLAARGPAPLANIADDMAPPQQAENRTMFFKGGTQSRPAFEGQATKDCTDT</sequence>
<keyword evidence="3" id="KW-1185">Reference proteome</keyword>
<comment type="caution">
    <text evidence="2">The sequence shown here is derived from an EMBL/GenBank/DDBJ whole genome shotgun (WGS) entry which is preliminary data.</text>
</comment>
<evidence type="ECO:0000313" key="2">
    <source>
        <dbReference type="EMBL" id="KAF4507741.1"/>
    </source>
</evidence>
<organism evidence="2 3">
    <name type="scientific">Ophiocordyceps sinensis</name>
    <dbReference type="NCBI Taxonomy" id="72228"/>
    <lineage>
        <taxon>Eukaryota</taxon>
        <taxon>Fungi</taxon>
        <taxon>Dikarya</taxon>
        <taxon>Ascomycota</taxon>
        <taxon>Pezizomycotina</taxon>
        <taxon>Sordariomycetes</taxon>
        <taxon>Hypocreomycetidae</taxon>
        <taxon>Hypocreales</taxon>
        <taxon>Ophiocordycipitaceae</taxon>
        <taxon>Ophiocordyceps</taxon>
    </lineage>
</organism>
<dbReference type="AlphaFoldDB" id="A0A8H4M075"/>
<gene>
    <name evidence="2" type="ORF">G6O67_004207</name>
</gene>